<evidence type="ECO:0000256" key="9">
    <source>
        <dbReference type="ARBA" id="ARBA00022842"/>
    </source>
</evidence>
<dbReference type="GO" id="GO:0005737">
    <property type="term" value="C:cytoplasm"/>
    <property type="evidence" value="ECO:0007669"/>
    <property type="project" value="UniProtKB-SubCell"/>
</dbReference>
<comment type="cofactor">
    <cofactor evidence="1">
        <name>Mn(2+)</name>
        <dbReference type="ChEBI" id="CHEBI:29035"/>
    </cofactor>
</comment>
<dbReference type="EC" id="6.3.2.4" evidence="14"/>
<dbReference type="GO" id="GO:0005524">
    <property type="term" value="F:ATP binding"/>
    <property type="evidence" value="ECO:0007669"/>
    <property type="project" value="UniProtKB-UniRule"/>
</dbReference>
<comment type="function">
    <text evidence="14">Cell wall formation.</text>
</comment>
<dbReference type="Gene3D" id="3.30.1490.20">
    <property type="entry name" value="ATP-grasp fold, A domain"/>
    <property type="match status" value="1"/>
</dbReference>
<accession>A0A6I6EKV0</accession>
<evidence type="ECO:0000313" key="20">
    <source>
        <dbReference type="Proteomes" id="UP000422764"/>
    </source>
</evidence>
<evidence type="ECO:0000256" key="2">
    <source>
        <dbReference type="ARBA" id="ARBA00004496"/>
    </source>
</evidence>
<dbReference type="PANTHER" id="PTHR23132:SF23">
    <property type="entry name" value="D-ALANINE--D-ALANINE LIGASE B"/>
    <property type="match status" value="1"/>
</dbReference>
<dbReference type="PROSITE" id="PS00844">
    <property type="entry name" value="DALA_DALA_LIGASE_2"/>
    <property type="match status" value="1"/>
</dbReference>
<feature type="active site" evidence="15">
    <location>
        <position position="142"/>
    </location>
</feature>
<feature type="binding site" evidence="16">
    <location>
        <position position="247"/>
    </location>
    <ligand>
        <name>Mg(2+)</name>
        <dbReference type="ChEBI" id="CHEBI:18420"/>
        <label>1</label>
    </ligand>
</feature>
<evidence type="ECO:0000256" key="3">
    <source>
        <dbReference type="ARBA" id="ARBA00010871"/>
    </source>
</evidence>
<evidence type="ECO:0000256" key="16">
    <source>
        <dbReference type="PIRSR" id="PIRSR039102-3"/>
    </source>
</evidence>
<dbReference type="AlphaFoldDB" id="A0A6I6EKV0"/>
<dbReference type="GO" id="GO:0008360">
    <property type="term" value="P:regulation of cell shape"/>
    <property type="evidence" value="ECO:0007669"/>
    <property type="project" value="UniProtKB-KW"/>
</dbReference>
<keyword evidence="20" id="KW-1185">Reference proteome</keyword>
<dbReference type="PANTHER" id="PTHR23132">
    <property type="entry name" value="D-ALANINE--D-ALANINE LIGASE"/>
    <property type="match status" value="1"/>
</dbReference>
<evidence type="ECO:0000256" key="1">
    <source>
        <dbReference type="ARBA" id="ARBA00001936"/>
    </source>
</evidence>
<dbReference type="InterPro" id="IPR005905">
    <property type="entry name" value="D_ala_D_ala"/>
</dbReference>
<evidence type="ECO:0000256" key="8">
    <source>
        <dbReference type="ARBA" id="ARBA00022840"/>
    </source>
</evidence>
<evidence type="ECO:0000256" key="15">
    <source>
        <dbReference type="PIRSR" id="PIRSR039102-1"/>
    </source>
</evidence>
<evidence type="ECO:0000256" key="11">
    <source>
        <dbReference type="ARBA" id="ARBA00022984"/>
    </source>
</evidence>
<dbReference type="InterPro" id="IPR016185">
    <property type="entry name" value="PreATP-grasp_dom_sf"/>
</dbReference>
<dbReference type="InterPro" id="IPR011761">
    <property type="entry name" value="ATP-grasp"/>
</dbReference>
<dbReference type="InterPro" id="IPR011095">
    <property type="entry name" value="Dala_Dala_lig_C"/>
</dbReference>
<proteinExistence type="inferred from homology"/>
<evidence type="ECO:0000256" key="13">
    <source>
        <dbReference type="ARBA" id="ARBA00023316"/>
    </source>
</evidence>
<dbReference type="SUPFAM" id="SSF52440">
    <property type="entry name" value="PreATP-grasp domain"/>
    <property type="match status" value="1"/>
</dbReference>
<keyword evidence="10 14" id="KW-0133">Cell shape</keyword>
<dbReference type="GO" id="GO:0046872">
    <property type="term" value="F:metal ion binding"/>
    <property type="evidence" value="ECO:0007669"/>
    <property type="project" value="UniProtKB-KW"/>
</dbReference>
<keyword evidence="11 14" id="KW-0573">Peptidoglycan synthesis</keyword>
<comment type="similarity">
    <text evidence="3 14">Belongs to the D-alanine--D-alanine ligase family.</text>
</comment>
<dbReference type="EMBL" id="CP046522">
    <property type="protein sequence ID" value="QGU94299.1"/>
    <property type="molecule type" value="Genomic_DNA"/>
</dbReference>
<gene>
    <name evidence="14" type="primary">ddl</name>
    <name evidence="19" type="ORF">GOM49_03495</name>
</gene>
<feature type="active site" evidence="15">
    <location>
        <position position="270"/>
    </location>
</feature>
<dbReference type="Gene3D" id="3.40.50.20">
    <property type="match status" value="1"/>
</dbReference>
<keyword evidence="8 17" id="KW-0067">ATP-binding</keyword>
<dbReference type="NCBIfam" id="NF002378">
    <property type="entry name" value="PRK01372.1"/>
    <property type="match status" value="1"/>
</dbReference>
<keyword evidence="12 16" id="KW-0464">Manganese</keyword>
<reference evidence="19 20" key="1">
    <citation type="submission" date="2019-12" db="EMBL/GenBank/DDBJ databases">
        <title>Genome sequenceing of Clostridium bovifaecis.</title>
        <authorList>
            <person name="Yao Y."/>
        </authorList>
    </citation>
    <scope>NUCLEOTIDE SEQUENCE [LARGE SCALE GENOMIC DNA]</scope>
    <source>
        <strain evidence="19 20">BXX</strain>
    </source>
</reference>
<evidence type="ECO:0000256" key="10">
    <source>
        <dbReference type="ARBA" id="ARBA00022960"/>
    </source>
</evidence>
<evidence type="ECO:0000256" key="6">
    <source>
        <dbReference type="ARBA" id="ARBA00022723"/>
    </source>
</evidence>
<dbReference type="NCBIfam" id="TIGR01205">
    <property type="entry name" value="D_ala_D_alaTIGR"/>
    <property type="match status" value="1"/>
</dbReference>
<feature type="binding site" evidence="16">
    <location>
        <position position="259"/>
    </location>
    <ligand>
        <name>Mg(2+)</name>
        <dbReference type="ChEBI" id="CHEBI:18420"/>
        <label>1</label>
    </ligand>
</feature>
<evidence type="ECO:0000256" key="14">
    <source>
        <dbReference type="HAMAP-Rule" id="MF_00047"/>
    </source>
</evidence>
<keyword evidence="5 14" id="KW-0436">Ligase</keyword>
<evidence type="ECO:0000256" key="5">
    <source>
        <dbReference type="ARBA" id="ARBA00022598"/>
    </source>
</evidence>
<protein>
    <recommendedName>
        <fullName evidence="14">D-alanine--D-alanine ligase</fullName>
        <ecNumber evidence="14">6.3.2.4</ecNumber>
    </recommendedName>
    <alternativeName>
        <fullName evidence="14">D-Ala-D-Ala ligase</fullName>
    </alternativeName>
    <alternativeName>
        <fullName evidence="14">D-alanylalanine synthetase</fullName>
    </alternativeName>
</protein>
<dbReference type="FunFam" id="3.40.50.20:FF:000031">
    <property type="entry name" value="D-alanine--D-alanine ligase"/>
    <property type="match status" value="1"/>
</dbReference>
<keyword evidence="4 14" id="KW-0963">Cytoplasm</keyword>
<dbReference type="PROSITE" id="PS50975">
    <property type="entry name" value="ATP_GRASP"/>
    <property type="match status" value="1"/>
</dbReference>
<feature type="binding site" evidence="16">
    <location>
        <position position="259"/>
    </location>
    <ligand>
        <name>Mg(2+)</name>
        <dbReference type="ChEBI" id="CHEBI:18420"/>
        <label>2</label>
    </ligand>
</feature>
<dbReference type="PROSITE" id="PS00843">
    <property type="entry name" value="DALA_DALA_LIGASE_1"/>
    <property type="match status" value="1"/>
</dbReference>
<feature type="domain" description="ATP-grasp" evidence="18">
    <location>
        <begin position="99"/>
        <end position="292"/>
    </location>
</feature>
<comment type="pathway">
    <text evidence="14">Cell wall biogenesis; peptidoglycan biosynthesis.</text>
</comment>
<dbReference type="PIRSF" id="PIRSF039102">
    <property type="entry name" value="Ddl/VanB"/>
    <property type="match status" value="1"/>
</dbReference>
<evidence type="ECO:0000256" key="4">
    <source>
        <dbReference type="ARBA" id="ARBA00022490"/>
    </source>
</evidence>
<keyword evidence="6 16" id="KW-0479">Metal-binding</keyword>
<comment type="subcellular location">
    <subcellularLocation>
        <location evidence="2 14">Cytoplasm</location>
    </subcellularLocation>
</comment>
<evidence type="ECO:0000259" key="18">
    <source>
        <dbReference type="PROSITE" id="PS50975"/>
    </source>
</evidence>
<name>A0A6I6EKV0_9CLOT</name>
<keyword evidence="7 17" id="KW-0547">Nucleotide-binding</keyword>
<dbReference type="HAMAP" id="MF_00047">
    <property type="entry name" value="Dala_Dala_lig"/>
    <property type="match status" value="1"/>
</dbReference>
<keyword evidence="9 16" id="KW-0460">Magnesium</keyword>
<organism evidence="19 20">
    <name type="scientific">Clostridium bovifaecis</name>
    <dbReference type="NCBI Taxonomy" id="2184719"/>
    <lineage>
        <taxon>Bacteria</taxon>
        <taxon>Bacillati</taxon>
        <taxon>Bacillota</taxon>
        <taxon>Clostridia</taxon>
        <taxon>Eubacteriales</taxon>
        <taxon>Clostridiaceae</taxon>
        <taxon>Clostridium</taxon>
    </lineage>
</organism>
<feature type="active site" evidence="15">
    <location>
        <position position="13"/>
    </location>
</feature>
<dbReference type="Pfam" id="PF01820">
    <property type="entry name" value="Dala_Dala_lig_N"/>
    <property type="match status" value="2"/>
</dbReference>
<dbReference type="GO" id="GO:0071555">
    <property type="term" value="P:cell wall organization"/>
    <property type="evidence" value="ECO:0007669"/>
    <property type="project" value="UniProtKB-KW"/>
</dbReference>
<dbReference type="SUPFAM" id="SSF56059">
    <property type="entry name" value="Glutathione synthetase ATP-binding domain-like"/>
    <property type="match status" value="1"/>
</dbReference>
<dbReference type="GO" id="GO:0009252">
    <property type="term" value="P:peptidoglycan biosynthetic process"/>
    <property type="evidence" value="ECO:0007669"/>
    <property type="project" value="UniProtKB-UniRule"/>
</dbReference>
<feature type="binding site" evidence="16">
    <location>
        <position position="261"/>
    </location>
    <ligand>
        <name>Mg(2+)</name>
        <dbReference type="ChEBI" id="CHEBI:18420"/>
        <label>2</label>
    </ligand>
</feature>
<dbReference type="Pfam" id="PF07478">
    <property type="entry name" value="Dala_Dala_lig_C"/>
    <property type="match status" value="1"/>
</dbReference>
<comment type="catalytic activity">
    <reaction evidence="14">
        <text>2 D-alanine + ATP = D-alanyl-D-alanine + ADP + phosphate + H(+)</text>
        <dbReference type="Rhea" id="RHEA:11224"/>
        <dbReference type="ChEBI" id="CHEBI:15378"/>
        <dbReference type="ChEBI" id="CHEBI:30616"/>
        <dbReference type="ChEBI" id="CHEBI:43474"/>
        <dbReference type="ChEBI" id="CHEBI:57416"/>
        <dbReference type="ChEBI" id="CHEBI:57822"/>
        <dbReference type="ChEBI" id="CHEBI:456216"/>
        <dbReference type="EC" id="6.3.2.4"/>
    </reaction>
</comment>
<comment type="cofactor">
    <cofactor evidence="16">
        <name>Mg(2+)</name>
        <dbReference type="ChEBI" id="CHEBI:18420"/>
    </cofactor>
    <cofactor evidence="16">
        <name>Mn(2+)</name>
        <dbReference type="ChEBI" id="CHEBI:29035"/>
    </cofactor>
    <text evidence="16">Binds 2 magnesium or manganese ions per subunit.</text>
</comment>
<evidence type="ECO:0000256" key="12">
    <source>
        <dbReference type="ARBA" id="ARBA00023211"/>
    </source>
</evidence>
<evidence type="ECO:0000256" key="7">
    <source>
        <dbReference type="ARBA" id="ARBA00022741"/>
    </source>
</evidence>
<keyword evidence="13 14" id="KW-0961">Cell wall biogenesis/degradation</keyword>
<dbReference type="InterPro" id="IPR013815">
    <property type="entry name" value="ATP_grasp_subdomain_1"/>
</dbReference>
<evidence type="ECO:0000256" key="17">
    <source>
        <dbReference type="PROSITE-ProRule" id="PRU00409"/>
    </source>
</evidence>
<dbReference type="InterPro" id="IPR000291">
    <property type="entry name" value="D-Ala_lig_Van_CS"/>
</dbReference>
<evidence type="ECO:0000313" key="19">
    <source>
        <dbReference type="EMBL" id="QGU94299.1"/>
    </source>
</evidence>
<dbReference type="UniPathway" id="UPA00219"/>
<sequence length="300" mass="33887">MQIGVIMGGVSSEKEISLMTGKEIIDNLDKSKYEVLPVPIDTKFQLTDRAKCLEFAFIALHGSFGEDGKVQAILDSLGVPYSGSGVLSSALCMDKDLSKKIFIAENIKTPKWVLIKKLNKVDYSKIEEIGYPLIIKPNSEGSSIGISIVNNKYELEETLNKALKYDDILVEKFIKGQEITCCMLDGKVLPIIAINYKTDFFDYRSKYDAEKSEEVIVELDDYLKNEVEKISLKCWESFNLKVYCRIDMIVKDDNVYVLEINTLPGMTKNSLLPKSAKAYGLKFNELLDKIIEISLRESKN</sequence>
<dbReference type="Gene3D" id="3.30.470.20">
    <property type="entry name" value="ATP-grasp fold, B domain"/>
    <property type="match status" value="1"/>
</dbReference>
<dbReference type="Proteomes" id="UP000422764">
    <property type="component" value="Chromosome"/>
</dbReference>
<dbReference type="GO" id="GO:0008716">
    <property type="term" value="F:D-alanine-D-alanine ligase activity"/>
    <property type="evidence" value="ECO:0007669"/>
    <property type="project" value="UniProtKB-UniRule"/>
</dbReference>
<dbReference type="InterPro" id="IPR011127">
    <property type="entry name" value="Dala_Dala_lig_N"/>
</dbReference>